<keyword evidence="2" id="KW-1185">Reference proteome</keyword>
<dbReference type="AlphaFoldDB" id="A0A2R5GVD9"/>
<dbReference type="PANTHER" id="PTHR16469">
    <property type="entry name" value="UBIQUITIN-ASSOCIATED AND SH3 DOMAIN-CONTAINING BA-RELATED"/>
    <property type="match status" value="1"/>
</dbReference>
<dbReference type="OrthoDB" id="3335358at2759"/>
<dbReference type="InterPro" id="IPR013078">
    <property type="entry name" value="His_Pase_superF_clade-1"/>
</dbReference>
<sequence>MTTRVILVRHGARYDYANPDWAQRAEDLGLFSRDPPLSELGFRQAEQAADHVEKRLSKLGETADVILVSPYLRVIQTAQPLARRLGAPMCIEEGLAETHHFTNRLPEARERFAYFPEIDPSYEPLNVIEPDTMENGKPAELYPESYMRRNIEFGRSLTTHFQGKTVVCYSHAASVCLVAGLLGIPFPEDLSFTFAPCGVFELELGPKTGHRWTMVSAGHSNTTHVTENDDATSPWGYTGPYRLLWNEMIAEEIEAAKQSKADAWSSRKTSRNSTL</sequence>
<dbReference type="CDD" id="cd07067">
    <property type="entry name" value="HP_PGM_like"/>
    <property type="match status" value="1"/>
</dbReference>
<dbReference type="Gene3D" id="3.40.50.1240">
    <property type="entry name" value="Phosphoglycerate mutase-like"/>
    <property type="match status" value="1"/>
</dbReference>
<name>A0A2R5GVD9_9STRA</name>
<gene>
    <name evidence="1" type="ORF">FCC1311_081092</name>
</gene>
<accession>A0A2R5GVD9</accession>
<dbReference type="Pfam" id="PF00300">
    <property type="entry name" value="His_Phos_1"/>
    <property type="match status" value="1"/>
</dbReference>
<dbReference type="SMART" id="SM00855">
    <property type="entry name" value="PGAM"/>
    <property type="match status" value="1"/>
</dbReference>
<dbReference type="InterPro" id="IPR051710">
    <property type="entry name" value="Phosphatase_SH3-domain"/>
</dbReference>
<reference evidence="1 2" key="1">
    <citation type="submission" date="2017-12" db="EMBL/GenBank/DDBJ databases">
        <title>Sequencing, de novo assembly and annotation of complete genome of a new Thraustochytrid species, strain FCC1311.</title>
        <authorList>
            <person name="Sedici K."/>
            <person name="Godart F."/>
            <person name="Aiese Cigliano R."/>
            <person name="Sanseverino W."/>
            <person name="Barakat M."/>
            <person name="Ortet P."/>
            <person name="Marechal E."/>
            <person name="Cagnac O."/>
            <person name="Amato A."/>
        </authorList>
    </citation>
    <scope>NUCLEOTIDE SEQUENCE [LARGE SCALE GENOMIC DNA]</scope>
</reference>
<evidence type="ECO:0000313" key="1">
    <source>
        <dbReference type="EMBL" id="GBG31884.1"/>
    </source>
</evidence>
<dbReference type="EMBL" id="BEYU01000109">
    <property type="protein sequence ID" value="GBG31884.1"/>
    <property type="molecule type" value="Genomic_DNA"/>
</dbReference>
<comment type="caution">
    <text evidence="1">The sequence shown here is derived from an EMBL/GenBank/DDBJ whole genome shotgun (WGS) entry which is preliminary data.</text>
</comment>
<dbReference type="InterPro" id="IPR029033">
    <property type="entry name" value="His_PPase_superfam"/>
</dbReference>
<organism evidence="1 2">
    <name type="scientific">Hondaea fermentalgiana</name>
    <dbReference type="NCBI Taxonomy" id="2315210"/>
    <lineage>
        <taxon>Eukaryota</taxon>
        <taxon>Sar</taxon>
        <taxon>Stramenopiles</taxon>
        <taxon>Bigyra</taxon>
        <taxon>Labyrinthulomycetes</taxon>
        <taxon>Thraustochytrida</taxon>
        <taxon>Thraustochytriidae</taxon>
        <taxon>Hondaea</taxon>
    </lineage>
</organism>
<proteinExistence type="predicted"/>
<protein>
    <submittedName>
        <fullName evidence="1">Phosphoglycerate mutase family protein</fullName>
    </submittedName>
</protein>
<dbReference type="SUPFAM" id="SSF53254">
    <property type="entry name" value="Phosphoglycerate mutase-like"/>
    <property type="match status" value="1"/>
</dbReference>
<dbReference type="Proteomes" id="UP000241890">
    <property type="component" value="Unassembled WGS sequence"/>
</dbReference>
<dbReference type="PANTHER" id="PTHR16469:SF27">
    <property type="entry name" value="UBIQUITIN-ASSOCIATED AND SH3 DOMAIN-CONTAINING BA-RELATED"/>
    <property type="match status" value="1"/>
</dbReference>
<dbReference type="InParanoid" id="A0A2R5GVD9"/>
<evidence type="ECO:0000313" key="2">
    <source>
        <dbReference type="Proteomes" id="UP000241890"/>
    </source>
</evidence>